<dbReference type="SUPFAM" id="SSF48371">
    <property type="entry name" value="ARM repeat"/>
    <property type="match status" value="1"/>
</dbReference>
<proteinExistence type="inferred from homology"/>
<evidence type="ECO:0000256" key="1">
    <source>
        <dbReference type="ARBA" id="ARBA00004604"/>
    </source>
</evidence>
<dbReference type="Pfam" id="PF02854">
    <property type="entry name" value="MIF4G"/>
    <property type="match status" value="1"/>
</dbReference>
<dbReference type="AlphaFoldDB" id="A0A8J5LG12"/>
<dbReference type="SMART" id="SM00543">
    <property type="entry name" value="MIF4G"/>
    <property type="match status" value="1"/>
</dbReference>
<keyword evidence="8" id="KW-1185">Reference proteome</keyword>
<gene>
    <name evidence="7" type="ORF">ZIOFF_029315</name>
</gene>
<feature type="domain" description="MI" evidence="6">
    <location>
        <begin position="600"/>
        <end position="716"/>
    </location>
</feature>
<feature type="region of interest" description="Disordered" evidence="5">
    <location>
        <begin position="127"/>
        <end position="286"/>
    </location>
</feature>
<feature type="compositionally biased region" description="Acidic residues" evidence="5">
    <location>
        <begin position="130"/>
        <end position="142"/>
    </location>
</feature>
<dbReference type="InterPro" id="IPR016024">
    <property type="entry name" value="ARM-type_fold"/>
</dbReference>
<dbReference type="GO" id="GO:0042274">
    <property type="term" value="P:ribosomal small subunit biogenesis"/>
    <property type="evidence" value="ECO:0007669"/>
    <property type="project" value="TreeGrafter"/>
</dbReference>
<feature type="compositionally biased region" description="Polar residues" evidence="5">
    <location>
        <begin position="206"/>
        <end position="221"/>
    </location>
</feature>
<dbReference type="InterPro" id="IPR003891">
    <property type="entry name" value="Initiation_fac_eIF4g_MI"/>
</dbReference>
<evidence type="ECO:0000256" key="3">
    <source>
        <dbReference type="ARBA" id="ARBA00022845"/>
    </source>
</evidence>
<dbReference type="PANTHER" id="PTHR18034:SF4">
    <property type="entry name" value="NUCLEOLAR MIF4G DOMAIN-CONTAINING PROTEIN 1"/>
    <property type="match status" value="1"/>
</dbReference>
<feature type="compositionally biased region" description="Basic and acidic residues" evidence="5">
    <location>
        <begin position="23"/>
        <end position="36"/>
    </location>
</feature>
<dbReference type="EMBL" id="JACMSC010000008">
    <property type="protein sequence ID" value="KAG6511258.1"/>
    <property type="molecule type" value="Genomic_DNA"/>
</dbReference>
<keyword evidence="4" id="KW-0539">Nucleus</keyword>
<dbReference type="InterPro" id="IPR050781">
    <property type="entry name" value="CWC22_splicing_factor"/>
</dbReference>
<dbReference type="PANTHER" id="PTHR18034">
    <property type="entry name" value="CELL CYCLE CONTROL PROTEIN CWF22-RELATED"/>
    <property type="match status" value="1"/>
</dbReference>
<feature type="compositionally biased region" description="Basic and acidic residues" evidence="5">
    <location>
        <begin position="1"/>
        <end position="14"/>
    </location>
</feature>
<dbReference type="PROSITE" id="PS51366">
    <property type="entry name" value="MI"/>
    <property type="match status" value="1"/>
</dbReference>
<feature type="region of interest" description="Disordered" evidence="5">
    <location>
        <begin position="1"/>
        <end position="58"/>
    </location>
</feature>
<dbReference type="InterPro" id="IPR003890">
    <property type="entry name" value="MIF4G-like_typ-3"/>
</dbReference>
<evidence type="ECO:0000313" key="7">
    <source>
        <dbReference type="EMBL" id="KAG6511258.1"/>
    </source>
</evidence>
<evidence type="ECO:0000256" key="2">
    <source>
        <dbReference type="ARBA" id="ARBA00006856"/>
    </source>
</evidence>
<feature type="compositionally biased region" description="Basic and acidic residues" evidence="5">
    <location>
        <begin position="171"/>
        <end position="188"/>
    </location>
</feature>
<protein>
    <recommendedName>
        <fullName evidence="6">MI domain-containing protein</fullName>
    </recommendedName>
</protein>
<comment type="subcellular location">
    <subcellularLocation>
        <location evidence="1">Nucleus</location>
        <location evidence="1">Nucleolus</location>
    </subcellularLocation>
</comment>
<dbReference type="SMART" id="SM00544">
    <property type="entry name" value="MA3"/>
    <property type="match status" value="1"/>
</dbReference>
<dbReference type="GO" id="GO:0005730">
    <property type="term" value="C:nucleolus"/>
    <property type="evidence" value="ECO:0007669"/>
    <property type="project" value="UniProtKB-SubCell"/>
</dbReference>
<feature type="compositionally biased region" description="Polar residues" evidence="5">
    <location>
        <begin position="37"/>
        <end position="48"/>
    </location>
</feature>
<keyword evidence="3" id="KW-0810">Translation regulation</keyword>
<reference evidence="7 8" key="1">
    <citation type="submission" date="2020-08" db="EMBL/GenBank/DDBJ databases">
        <title>Plant Genome Project.</title>
        <authorList>
            <person name="Zhang R.-G."/>
        </authorList>
    </citation>
    <scope>NUCLEOTIDE SEQUENCE [LARGE SCALE GENOMIC DNA]</scope>
    <source>
        <tissue evidence="7">Rhizome</tissue>
    </source>
</reference>
<comment type="caution">
    <text evidence="7">The sequence shown here is derived from an EMBL/GenBank/DDBJ whole genome shotgun (WGS) entry which is preliminary data.</text>
</comment>
<evidence type="ECO:0000259" key="6">
    <source>
        <dbReference type="PROSITE" id="PS51366"/>
    </source>
</evidence>
<dbReference type="Pfam" id="PF02847">
    <property type="entry name" value="MA3"/>
    <property type="match status" value="1"/>
</dbReference>
<dbReference type="GO" id="GO:0006417">
    <property type="term" value="P:regulation of translation"/>
    <property type="evidence" value="ECO:0007669"/>
    <property type="project" value="UniProtKB-KW"/>
</dbReference>
<dbReference type="Proteomes" id="UP000734854">
    <property type="component" value="Unassembled WGS sequence"/>
</dbReference>
<dbReference type="GO" id="GO:0003723">
    <property type="term" value="F:RNA binding"/>
    <property type="evidence" value="ECO:0007669"/>
    <property type="project" value="InterPro"/>
</dbReference>
<feature type="compositionally biased region" description="Basic and acidic residues" evidence="5">
    <location>
        <begin position="146"/>
        <end position="155"/>
    </location>
</feature>
<sequence length="801" mass="91294">MDKSRREKRKEARLAKRQSRHISWIEHQRGKKDQNKKNALTDSKQNSELAKMKIKEKKSDSLKKPDFLVKGKSKSKFQEFLELDMGMNVLAGEEDLGLEKKLAKKLKVKEGKLRGPDDGINFLLGGSSLESDDDIVGEDDINADSGKIEESELLTKKKHKKNKSSNASKESFNHEVYDTHSETLEKVDTMNADGGRKKHKKRKNLSDASTEQLDNEITTTEGGRHEKVDTINSDGGQKRRKMKSLSTTSEEHLEEEPTEGKISNAEELDTLSTKEPHTVEPAAASSMKYMPPQVRARLGIEFDELLEVRRRVKRLLNQLNESNVESITKEVATIYKRPHLSQSLTRSDGCQIVSQAFLEASTKNESFSAAFAAFVAGMACMVGIDFSAKLISSLAESFEDEYSKENAMFLKNFSKILCNMCIFGVCSSDLIYDLLSVLSNRLIELDMSAIDTILDNCGMKLRGDDPVAMKDFIFNIQKKVTEFRSLSDDSQEEKRSISRMDFMLEKICNIKNNKMRVKEVPAYHTRIRKWLQKLRVDDILLRGIKWSKLLDPEKKGQWWISGDGILNTNDFEDVAATINKEVVDAQKLMQLAAAQRMNTDIRRAIFCIIMSSEDYLDAFEKLLRLDLTGKQDREIMRVLVDCCLQEKVFNKYYTVLASKLCNYDKNNKFSLQYCLWDHFKELESMELNRAMNLARFAAEMLCNFSLSLSALKAVDLASPSKLTPKRVMHFRMLFELVFNYSDAEVWNIFTRIAGISELEMLRNSLIFFIKQYVVAANNQQALAAKFKIAKKALSNAAGVLM</sequence>
<name>A0A8J5LG12_ZINOF</name>
<accession>A0A8J5LG12</accession>
<evidence type="ECO:0000256" key="4">
    <source>
        <dbReference type="ARBA" id="ARBA00023242"/>
    </source>
</evidence>
<organism evidence="7 8">
    <name type="scientific">Zingiber officinale</name>
    <name type="common">Ginger</name>
    <name type="synonym">Amomum zingiber</name>
    <dbReference type="NCBI Taxonomy" id="94328"/>
    <lineage>
        <taxon>Eukaryota</taxon>
        <taxon>Viridiplantae</taxon>
        <taxon>Streptophyta</taxon>
        <taxon>Embryophyta</taxon>
        <taxon>Tracheophyta</taxon>
        <taxon>Spermatophyta</taxon>
        <taxon>Magnoliopsida</taxon>
        <taxon>Liliopsida</taxon>
        <taxon>Zingiberales</taxon>
        <taxon>Zingiberaceae</taxon>
        <taxon>Zingiber</taxon>
    </lineage>
</organism>
<evidence type="ECO:0000313" key="8">
    <source>
        <dbReference type="Proteomes" id="UP000734854"/>
    </source>
</evidence>
<dbReference type="Gene3D" id="1.25.40.180">
    <property type="match status" value="1"/>
</dbReference>
<comment type="similarity">
    <text evidence="2">Belongs to the CWC22 family.</text>
</comment>
<evidence type="ECO:0000256" key="5">
    <source>
        <dbReference type="SAM" id="MobiDB-lite"/>
    </source>
</evidence>